<reference evidence="2 3" key="1">
    <citation type="submission" date="2018-10" db="EMBL/GenBank/DDBJ databases">
        <title>A high-quality apple genome assembly.</title>
        <authorList>
            <person name="Hu J."/>
        </authorList>
    </citation>
    <scope>NUCLEOTIDE SEQUENCE [LARGE SCALE GENOMIC DNA]</scope>
    <source>
        <strain evidence="3">cv. HFTH1</strain>
        <tissue evidence="2">Young leaf</tissue>
    </source>
</reference>
<proteinExistence type="predicted"/>
<name>A0A498JNB1_MALDO</name>
<keyword evidence="3" id="KW-1185">Reference proteome</keyword>
<dbReference type="AlphaFoldDB" id="A0A498JNB1"/>
<accession>A0A498JNB1</accession>
<protein>
    <submittedName>
        <fullName evidence="2">Uncharacterized protein</fullName>
    </submittedName>
</protein>
<organism evidence="2 3">
    <name type="scientific">Malus domestica</name>
    <name type="common">Apple</name>
    <name type="synonym">Pyrus malus</name>
    <dbReference type="NCBI Taxonomy" id="3750"/>
    <lineage>
        <taxon>Eukaryota</taxon>
        <taxon>Viridiplantae</taxon>
        <taxon>Streptophyta</taxon>
        <taxon>Embryophyta</taxon>
        <taxon>Tracheophyta</taxon>
        <taxon>Spermatophyta</taxon>
        <taxon>Magnoliopsida</taxon>
        <taxon>eudicotyledons</taxon>
        <taxon>Gunneridae</taxon>
        <taxon>Pentapetalae</taxon>
        <taxon>rosids</taxon>
        <taxon>fabids</taxon>
        <taxon>Rosales</taxon>
        <taxon>Rosaceae</taxon>
        <taxon>Amygdaloideae</taxon>
        <taxon>Maleae</taxon>
        <taxon>Malus</taxon>
    </lineage>
</organism>
<evidence type="ECO:0000256" key="1">
    <source>
        <dbReference type="SAM" id="MobiDB-lite"/>
    </source>
</evidence>
<sequence length="120" mass="13988">MVLKANFVENSWVWHKRLRFLKLHSLQSLQKLQLHEAFWELTGFWFCRNSEVKREKGQSIPRMGDLLESSTHVSFQKQNREDVELRSSMSSHESNPKMGDPLGSSRVSFQKQNREGVVGA</sequence>
<evidence type="ECO:0000313" key="2">
    <source>
        <dbReference type="EMBL" id="RXH97238.1"/>
    </source>
</evidence>
<dbReference type="Proteomes" id="UP000290289">
    <property type="component" value="Chromosome 6"/>
</dbReference>
<evidence type="ECO:0000313" key="3">
    <source>
        <dbReference type="Proteomes" id="UP000290289"/>
    </source>
</evidence>
<feature type="region of interest" description="Disordered" evidence="1">
    <location>
        <begin position="71"/>
        <end position="120"/>
    </location>
</feature>
<gene>
    <name evidence="2" type="ORF">DVH24_035906</name>
</gene>
<dbReference type="EMBL" id="RDQH01000332">
    <property type="protein sequence ID" value="RXH97238.1"/>
    <property type="molecule type" value="Genomic_DNA"/>
</dbReference>
<comment type="caution">
    <text evidence="2">The sequence shown here is derived from an EMBL/GenBank/DDBJ whole genome shotgun (WGS) entry which is preliminary data.</text>
</comment>